<name>A0ABR1J9N5_9AGAR</name>
<evidence type="ECO:0000313" key="2">
    <source>
        <dbReference type="Proteomes" id="UP001498398"/>
    </source>
</evidence>
<keyword evidence="2" id="KW-1185">Reference proteome</keyword>
<dbReference type="Proteomes" id="UP001498398">
    <property type="component" value="Unassembled WGS sequence"/>
</dbReference>
<comment type="caution">
    <text evidence="1">The sequence shown here is derived from an EMBL/GenBank/DDBJ whole genome shotgun (WGS) entry which is preliminary data.</text>
</comment>
<proteinExistence type="predicted"/>
<reference evidence="1 2" key="1">
    <citation type="submission" date="2024-01" db="EMBL/GenBank/DDBJ databases">
        <title>A draft genome for the cacao thread blight pathogen Marasmiellus scandens.</title>
        <authorList>
            <person name="Baruah I.K."/>
            <person name="Leung J."/>
            <person name="Bukari Y."/>
            <person name="Amoako-Attah I."/>
            <person name="Meinhardt L.W."/>
            <person name="Bailey B.A."/>
            <person name="Cohen S.P."/>
        </authorList>
    </citation>
    <scope>NUCLEOTIDE SEQUENCE [LARGE SCALE GENOMIC DNA]</scope>
    <source>
        <strain evidence="1 2">GH-19</strain>
    </source>
</reference>
<protein>
    <submittedName>
        <fullName evidence="1">Uncharacterized protein</fullName>
    </submittedName>
</protein>
<sequence>MNYDNLSGGGWSPEKTWLRVHGDTKSSVKGTFHMETMKASNGEFKAKIVGANVEAIVAAKGANPPTLKDVAAALRKAAGV</sequence>
<dbReference type="EMBL" id="JBANRG010000028">
    <property type="protein sequence ID" value="KAK7452768.1"/>
    <property type="molecule type" value="Genomic_DNA"/>
</dbReference>
<organism evidence="1 2">
    <name type="scientific">Marasmiellus scandens</name>
    <dbReference type="NCBI Taxonomy" id="2682957"/>
    <lineage>
        <taxon>Eukaryota</taxon>
        <taxon>Fungi</taxon>
        <taxon>Dikarya</taxon>
        <taxon>Basidiomycota</taxon>
        <taxon>Agaricomycotina</taxon>
        <taxon>Agaricomycetes</taxon>
        <taxon>Agaricomycetidae</taxon>
        <taxon>Agaricales</taxon>
        <taxon>Marasmiineae</taxon>
        <taxon>Omphalotaceae</taxon>
        <taxon>Marasmiellus</taxon>
    </lineage>
</organism>
<evidence type="ECO:0000313" key="1">
    <source>
        <dbReference type="EMBL" id="KAK7452768.1"/>
    </source>
</evidence>
<accession>A0ABR1J9N5</accession>
<gene>
    <name evidence="1" type="ORF">VKT23_012169</name>
</gene>